<protein>
    <submittedName>
        <fullName evidence="1">Uncharacterized protein</fullName>
    </submittedName>
</protein>
<evidence type="ECO:0000313" key="2">
    <source>
        <dbReference type="Proteomes" id="UP000637061"/>
    </source>
</evidence>
<evidence type="ECO:0000313" key="1">
    <source>
        <dbReference type="EMBL" id="MBI6885185.1"/>
    </source>
</evidence>
<proteinExistence type="predicted"/>
<comment type="caution">
    <text evidence="1">The sequence shown here is derived from an EMBL/GenBank/DDBJ whole genome shotgun (WGS) entry which is preliminary data.</text>
</comment>
<organism evidence="1 2">
    <name type="scientific">Pseudomonas putida</name>
    <name type="common">Arthrobacter siderocapsulatus</name>
    <dbReference type="NCBI Taxonomy" id="303"/>
    <lineage>
        <taxon>Bacteria</taxon>
        <taxon>Pseudomonadati</taxon>
        <taxon>Pseudomonadota</taxon>
        <taxon>Gammaproteobacteria</taxon>
        <taxon>Pseudomonadales</taxon>
        <taxon>Pseudomonadaceae</taxon>
        <taxon>Pseudomonas</taxon>
    </lineage>
</organism>
<accession>A0A8I1EG86</accession>
<dbReference type="AlphaFoldDB" id="A0A8I1EG86"/>
<dbReference type="Proteomes" id="UP000637061">
    <property type="component" value="Unassembled WGS sequence"/>
</dbReference>
<reference evidence="1" key="1">
    <citation type="submission" date="2020-12" db="EMBL/GenBank/DDBJ databases">
        <title>Enhanced detection system for hospital associated transmission using whole genome sequencing surveillance.</title>
        <authorList>
            <person name="Harrison L.H."/>
            <person name="Van Tyne D."/>
            <person name="Marsh J.W."/>
            <person name="Griffith M.P."/>
            <person name="Snyder D.J."/>
            <person name="Cooper V.S."/>
            <person name="Mustapha M."/>
        </authorList>
    </citation>
    <scope>NUCLEOTIDE SEQUENCE</scope>
    <source>
        <strain evidence="1">PSB00042</strain>
    </source>
</reference>
<dbReference type="EMBL" id="JAEHTE010000015">
    <property type="protein sequence ID" value="MBI6885185.1"/>
    <property type="molecule type" value="Genomic_DNA"/>
</dbReference>
<sequence length="216" mass="24330">MYQIDLYTIQSEQDSQKFSSLEVTQVPLDDCLESTLEIAYAFQDTHFGVTNKEVSPVALVITFEGDPVVMADIKVINAKRQLEWRKPLDKKQLEGLRTWRSDLVQTAASETDSLQKKHLEIQVELVDVFLANGTNYCEPFRSSTSTIKRVKNRADRGGLDRAMIVGEIGYWGPQRTKGLSDPAAEKSKIQKMVTIGIVQNALVFGPKEFAYPGREE</sequence>
<gene>
    <name evidence="1" type="ORF">JEU22_14815</name>
</gene>
<dbReference type="RefSeq" id="WP_198747587.1">
    <property type="nucleotide sequence ID" value="NZ_JAEHTE010000015.1"/>
</dbReference>
<name>A0A8I1EG86_PSEPU</name>